<gene>
    <name evidence="3" type="primary">fbpA</name>
    <name evidence="3" type="ORF">I41_52480</name>
</gene>
<dbReference type="AlphaFoldDB" id="A0A517U5X6"/>
<dbReference type="CDD" id="cd13518">
    <property type="entry name" value="PBP2_Fe3_thiamine_like"/>
    <property type="match status" value="1"/>
</dbReference>
<keyword evidence="2" id="KW-0472">Membrane</keyword>
<dbReference type="Pfam" id="PF13531">
    <property type="entry name" value="SBP_bac_11"/>
    <property type="match status" value="1"/>
</dbReference>
<evidence type="ECO:0000256" key="1">
    <source>
        <dbReference type="ARBA" id="ARBA00022729"/>
    </source>
</evidence>
<dbReference type="PANTHER" id="PTHR30006:SF24">
    <property type="entry name" value="SLL0237 PROTEIN"/>
    <property type="match status" value="1"/>
</dbReference>
<keyword evidence="1" id="KW-0732">Signal</keyword>
<accession>A0A517U5X6</accession>
<dbReference type="KEGG" id="llh:I41_52480"/>
<reference evidence="3 4" key="1">
    <citation type="submission" date="2019-02" db="EMBL/GenBank/DDBJ databases">
        <title>Deep-cultivation of Planctomycetes and their phenomic and genomic characterization uncovers novel biology.</title>
        <authorList>
            <person name="Wiegand S."/>
            <person name="Jogler M."/>
            <person name="Boedeker C."/>
            <person name="Pinto D."/>
            <person name="Vollmers J."/>
            <person name="Rivas-Marin E."/>
            <person name="Kohn T."/>
            <person name="Peeters S.H."/>
            <person name="Heuer A."/>
            <person name="Rast P."/>
            <person name="Oberbeckmann S."/>
            <person name="Bunk B."/>
            <person name="Jeske O."/>
            <person name="Meyerdierks A."/>
            <person name="Storesund J.E."/>
            <person name="Kallscheuer N."/>
            <person name="Luecker S."/>
            <person name="Lage O.M."/>
            <person name="Pohl T."/>
            <person name="Merkel B.J."/>
            <person name="Hornburger P."/>
            <person name="Mueller R.-W."/>
            <person name="Bruemmer F."/>
            <person name="Labrenz M."/>
            <person name="Spormann A.M."/>
            <person name="Op den Camp H."/>
            <person name="Overmann J."/>
            <person name="Amann R."/>
            <person name="Jetten M.S.M."/>
            <person name="Mascher T."/>
            <person name="Medema M.H."/>
            <person name="Devos D.P."/>
            <person name="Kaster A.-K."/>
            <person name="Ovreas L."/>
            <person name="Rohde M."/>
            <person name="Galperin M.Y."/>
            <person name="Jogler C."/>
        </authorList>
    </citation>
    <scope>NUCLEOTIDE SEQUENCE [LARGE SCALE GENOMIC DNA]</scope>
    <source>
        <strain evidence="3 4">I41</strain>
    </source>
</reference>
<keyword evidence="4" id="KW-1185">Reference proteome</keyword>
<keyword evidence="2" id="KW-0812">Transmembrane</keyword>
<dbReference type="PIRSF" id="PIRSF002825">
    <property type="entry name" value="CfbpA"/>
    <property type="match status" value="1"/>
</dbReference>
<sequence length="394" mass="42953">MDRDGTARTTRLLVIDDARGFISIRRTRSLAVAISSFLRRARCAVVVQFSCLPLALLASLAVAFSFGGCAPQSAREVIVYTSLDEEFSKPIFAEFTRETGIEVRGQFDVESTKSVGLTQRIMKERARPPCDLFWNNEAVNTLRLDREGLLADYDSPMGRQFPPQYRSPTGTWHGFAARARVLIVNTKLVSEAERPDSIFDLVDPQWKDRCGIAKPLAGTTATHAACLFAAWGDERAEAFFAALKGNCRVLGGNKQVARAVAGGELAFGLTDTDDAIVELEAGMPVAIVFPDQRPAVGGDVALGTLKIPNTLAIIRGAERRTEAELLLDYLLSPAVEERLAGGPSAQIPLNPAVTTRSRAAPQDPLVWMEVDFNTAAAKWDHAARFLRDEFATAE</sequence>
<dbReference type="EMBL" id="CP036339">
    <property type="protein sequence ID" value="QDT76003.1"/>
    <property type="molecule type" value="Genomic_DNA"/>
</dbReference>
<evidence type="ECO:0000313" key="3">
    <source>
        <dbReference type="EMBL" id="QDT76003.1"/>
    </source>
</evidence>
<feature type="transmembrane region" description="Helical" evidence="2">
    <location>
        <begin position="43"/>
        <end position="66"/>
    </location>
</feature>
<dbReference type="SUPFAM" id="SSF53850">
    <property type="entry name" value="Periplasmic binding protein-like II"/>
    <property type="match status" value="1"/>
</dbReference>
<dbReference type="Proteomes" id="UP000317909">
    <property type="component" value="Chromosome"/>
</dbReference>
<evidence type="ECO:0000313" key="4">
    <source>
        <dbReference type="Proteomes" id="UP000317909"/>
    </source>
</evidence>
<keyword evidence="2" id="KW-1133">Transmembrane helix</keyword>
<dbReference type="Gene3D" id="3.40.190.10">
    <property type="entry name" value="Periplasmic binding protein-like II"/>
    <property type="match status" value="2"/>
</dbReference>
<dbReference type="InterPro" id="IPR026045">
    <property type="entry name" value="Ferric-bd"/>
</dbReference>
<name>A0A517U5X6_9BACT</name>
<protein>
    <submittedName>
        <fullName evidence="3">Fe(3+)-binding periplasmic protein</fullName>
    </submittedName>
</protein>
<proteinExistence type="predicted"/>
<organism evidence="3 4">
    <name type="scientific">Lacipirellula limnantheis</name>
    <dbReference type="NCBI Taxonomy" id="2528024"/>
    <lineage>
        <taxon>Bacteria</taxon>
        <taxon>Pseudomonadati</taxon>
        <taxon>Planctomycetota</taxon>
        <taxon>Planctomycetia</taxon>
        <taxon>Pirellulales</taxon>
        <taxon>Lacipirellulaceae</taxon>
        <taxon>Lacipirellula</taxon>
    </lineage>
</organism>
<evidence type="ECO:0000256" key="2">
    <source>
        <dbReference type="SAM" id="Phobius"/>
    </source>
</evidence>
<dbReference type="PANTHER" id="PTHR30006">
    <property type="entry name" value="THIAMINE-BINDING PERIPLASMIC PROTEIN-RELATED"/>
    <property type="match status" value="1"/>
</dbReference>